<reference evidence="5" key="1">
    <citation type="submission" date="2018-05" db="EMBL/GenBank/DDBJ databases">
        <authorList>
            <person name="Lanie J.A."/>
            <person name="Ng W.-L."/>
            <person name="Kazmierczak K.M."/>
            <person name="Andrzejewski T.M."/>
            <person name="Davidsen T.M."/>
            <person name="Wayne K.J."/>
            <person name="Tettelin H."/>
            <person name="Glass J.I."/>
            <person name="Rusch D."/>
            <person name="Podicherti R."/>
            <person name="Tsui H.-C.T."/>
            <person name="Winkler M.E."/>
        </authorList>
    </citation>
    <scope>NUCLEOTIDE SEQUENCE [LARGE SCALE GENOMIC DNA]</scope>
    <source>
        <strain evidence="5">DB21MT 5</strain>
    </source>
</reference>
<proteinExistence type="predicted"/>
<accession>A0A330LPF2</accession>
<keyword evidence="8" id="KW-1185">Reference proteome</keyword>
<evidence type="ECO:0000313" key="3">
    <source>
        <dbReference type="EMBL" id="SQD76939.1"/>
    </source>
</evidence>
<dbReference type="EMBL" id="LS483250">
    <property type="protein sequence ID" value="SQD78760.1"/>
    <property type="molecule type" value="Genomic_DNA"/>
</dbReference>
<evidence type="ECO:0000313" key="8">
    <source>
        <dbReference type="Proteomes" id="UP000250163"/>
    </source>
</evidence>
<dbReference type="KEGG" id="mya:MORIYA_0461"/>
<evidence type="ECO:0000313" key="4">
    <source>
        <dbReference type="EMBL" id="SQD78330.1"/>
    </source>
</evidence>
<dbReference type="InterPro" id="IPR002525">
    <property type="entry name" value="Transp_IS110-like_N"/>
</dbReference>
<reference evidence="8" key="2">
    <citation type="submission" date="2018-05" db="EMBL/GenBank/DDBJ databases">
        <authorList>
            <person name="Cea G.-C."/>
            <person name="William W."/>
        </authorList>
    </citation>
    <scope>NUCLEOTIDE SEQUENCE [LARGE SCALE GENOMIC DNA]</scope>
    <source>
        <strain evidence="8">DB21MT 5</strain>
    </source>
</reference>
<feature type="domain" description="Transposase IS110-like N-terminal" evidence="1">
    <location>
        <begin position="7"/>
        <end position="149"/>
    </location>
</feature>
<feature type="domain" description="Transposase IS116/IS110/IS902 C-terminal" evidence="2">
    <location>
        <begin position="215"/>
        <end position="291"/>
    </location>
</feature>
<dbReference type="KEGG" id="mya:MORIYA_4263"/>
<dbReference type="KEGG" id="mya:MORIYA_2282"/>
<dbReference type="GO" id="GO:0003677">
    <property type="term" value="F:DNA binding"/>
    <property type="evidence" value="ECO:0007669"/>
    <property type="project" value="InterPro"/>
</dbReference>
<dbReference type="EMBL" id="LS483250">
    <property type="protein sequence ID" value="SQD78330.1"/>
    <property type="molecule type" value="Genomic_DNA"/>
</dbReference>
<dbReference type="Proteomes" id="UP000250163">
    <property type="component" value="Chromosome MORIYA"/>
</dbReference>
<name>A0A330LPF2_9GAMM</name>
<gene>
    <name evidence="3" type="ORF">MORIYA_0461</name>
    <name evidence="4" type="ORF">MORIYA_1852</name>
    <name evidence="5" type="ORF">MORIYA_2282</name>
    <name evidence="6" type="ORF">MORIYA_3677</name>
    <name evidence="7" type="ORF">MORIYA_4263</name>
</gene>
<dbReference type="NCBIfam" id="NF033542">
    <property type="entry name" value="transpos_IS110"/>
    <property type="match status" value="1"/>
</dbReference>
<evidence type="ECO:0000313" key="5">
    <source>
        <dbReference type="EMBL" id="SQD78760.1"/>
    </source>
</evidence>
<sequence length="344" mass="38312">MKNIIRVGVDLAKNVFHIHAIDENETIVWQGKYNRTTWLKAIVKRVPTTAVIGMEACGSANYWARELTALGYSVKLIAAQFVKPYVKTNKNDKVDAEAICEAISRPNMRFVNIKTVEQQDIQSKHRVREELICHRTAKSNQIRGLVSEYGIVAPIGIAYLRKAIPMWLEESDNGLTFDFRALLLTLQEDLILVDERIDLLTAQIKNNVATNPIGKKLMKIIGIGPLVCSALLMALGDGKHFKKGRDFAASLGLVPRQYSTGGRANLLGISKRGDGYLRKLLVHGARAAFRHVKDKTDPLSLWIKHLSEKKHPNVVIVALANKLARISWALVANDTEYTETLAAG</sequence>
<dbReference type="KEGG" id="mya:MORIYA_1852"/>
<dbReference type="Pfam" id="PF01548">
    <property type="entry name" value="DEDD_Tnp_IS110"/>
    <property type="match status" value="1"/>
</dbReference>
<protein>
    <submittedName>
        <fullName evidence="5">Transposase</fullName>
    </submittedName>
</protein>
<dbReference type="Pfam" id="PF02371">
    <property type="entry name" value="Transposase_20"/>
    <property type="match status" value="1"/>
</dbReference>
<evidence type="ECO:0000259" key="2">
    <source>
        <dbReference type="Pfam" id="PF02371"/>
    </source>
</evidence>
<dbReference type="PANTHER" id="PTHR33055:SF3">
    <property type="entry name" value="PUTATIVE TRANSPOSASE FOR IS117-RELATED"/>
    <property type="match status" value="1"/>
</dbReference>
<dbReference type="InterPro" id="IPR003346">
    <property type="entry name" value="Transposase_20"/>
</dbReference>
<dbReference type="PANTHER" id="PTHR33055">
    <property type="entry name" value="TRANSPOSASE FOR INSERTION SEQUENCE ELEMENT IS1111A"/>
    <property type="match status" value="1"/>
</dbReference>
<dbReference type="RefSeq" id="WP_112712331.1">
    <property type="nucleotide sequence ID" value="NZ_LS483250.1"/>
</dbReference>
<evidence type="ECO:0000313" key="6">
    <source>
        <dbReference type="EMBL" id="SQD80129.1"/>
    </source>
</evidence>
<dbReference type="InterPro" id="IPR047650">
    <property type="entry name" value="Transpos_IS110"/>
</dbReference>
<dbReference type="EMBL" id="LS483250">
    <property type="protein sequence ID" value="SQD80129.1"/>
    <property type="molecule type" value="Genomic_DNA"/>
</dbReference>
<dbReference type="KEGG" id="mya:MORIYA_3677"/>
<dbReference type="EMBL" id="LS483250">
    <property type="protein sequence ID" value="SQD80715.1"/>
    <property type="molecule type" value="Genomic_DNA"/>
</dbReference>
<evidence type="ECO:0000259" key="1">
    <source>
        <dbReference type="Pfam" id="PF01548"/>
    </source>
</evidence>
<evidence type="ECO:0000313" key="7">
    <source>
        <dbReference type="EMBL" id="SQD80715.1"/>
    </source>
</evidence>
<organism evidence="5 8">
    <name type="scientific">Moritella yayanosii</name>
    <dbReference type="NCBI Taxonomy" id="69539"/>
    <lineage>
        <taxon>Bacteria</taxon>
        <taxon>Pseudomonadati</taxon>
        <taxon>Pseudomonadota</taxon>
        <taxon>Gammaproteobacteria</taxon>
        <taxon>Alteromonadales</taxon>
        <taxon>Moritellaceae</taxon>
        <taxon>Moritella</taxon>
    </lineage>
</organism>
<dbReference type="AlphaFoldDB" id="A0A330LPF2"/>
<dbReference type="EMBL" id="LS483250">
    <property type="protein sequence ID" value="SQD76939.1"/>
    <property type="molecule type" value="Genomic_DNA"/>
</dbReference>
<dbReference type="OrthoDB" id="5289737at2"/>
<dbReference type="GO" id="GO:0006313">
    <property type="term" value="P:DNA transposition"/>
    <property type="evidence" value="ECO:0007669"/>
    <property type="project" value="InterPro"/>
</dbReference>
<dbReference type="GO" id="GO:0004803">
    <property type="term" value="F:transposase activity"/>
    <property type="evidence" value="ECO:0007669"/>
    <property type="project" value="InterPro"/>
</dbReference>